<sequence length="122" mass="13442">MRTGEGWVAVSEGRVVGFLTVQTHSTTTIEITWMAVQADLRGQGIGRRLIERLRQETQAQGYRLLLVSTLAPSYEGDTEGPAEEGYAATRAFYHKVGFLDVCEVPLYWGLGSDPALLLVMPL</sequence>
<dbReference type="KEGG" id="kbs:EPA93_27795"/>
<dbReference type="OrthoDB" id="1821130at2"/>
<evidence type="ECO:0000313" key="3">
    <source>
        <dbReference type="EMBL" id="QBD79574.1"/>
    </source>
</evidence>
<dbReference type="RefSeq" id="WP_129890640.1">
    <property type="nucleotide sequence ID" value="NZ_CP035758.1"/>
</dbReference>
<dbReference type="Pfam" id="PF13508">
    <property type="entry name" value="Acetyltransf_7"/>
    <property type="match status" value="1"/>
</dbReference>
<dbReference type="PANTHER" id="PTHR13947">
    <property type="entry name" value="GNAT FAMILY N-ACETYLTRANSFERASE"/>
    <property type="match status" value="1"/>
</dbReference>
<dbReference type="PROSITE" id="PS51186">
    <property type="entry name" value="GNAT"/>
    <property type="match status" value="1"/>
</dbReference>
<feature type="domain" description="N-acetyltransferase" evidence="2">
    <location>
        <begin position="1"/>
        <end position="122"/>
    </location>
</feature>
<proteinExistence type="predicted"/>
<accession>A0A4P6JVK9</accession>
<evidence type="ECO:0000256" key="1">
    <source>
        <dbReference type="ARBA" id="ARBA00022679"/>
    </source>
</evidence>
<dbReference type="InterPro" id="IPR000182">
    <property type="entry name" value="GNAT_dom"/>
</dbReference>
<dbReference type="InterPro" id="IPR050769">
    <property type="entry name" value="NAT_camello-type"/>
</dbReference>
<evidence type="ECO:0000313" key="4">
    <source>
        <dbReference type="Proteomes" id="UP000290365"/>
    </source>
</evidence>
<dbReference type="Proteomes" id="UP000290365">
    <property type="component" value="Chromosome"/>
</dbReference>
<dbReference type="GO" id="GO:0008080">
    <property type="term" value="F:N-acetyltransferase activity"/>
    <property type="evidence" value="ECO:0007669"/>
    <property type="project" value="InterPro"/>
</dbReference>
<organism evidence="3 4">
    <name type="scientific">Ktedonosporobacter rubrisoli</name>
    <dbReference type="NCBI Taxonomy" id="2509675"/>
    <lineage>
        <taxon>Bacteria</taxon>
        <taxon>Bacillati</taxon>
        <taxon>Chloroflexota</taxon>
        <taxon>Ktedonobacteria</taxon>
        <taxon>Ktedonobacterales</taxon>
        <taxon>Ktedonosporobacteraceae</taxon>
        <taxon>Ktedonosporobacter</taxon>
    </lineage>
</organism>
<dbReference type="AlphaFoldDB" id="A0A4P6JVK9"/>
<dbReference type="Gene3D" id="3.40.630.30">
    <property type="match status" value="1"/>
</dbReference>
<evidence type="ECO:0000259" key="2">
    <source>
        <dbReference type="PROSITE" id="PS51186"/>
    </source>
</evidence>
<gene>
    <name evidence="3" type="ORF">EPA93_27795</name>
</gene>
<dbReference type="SUPFAM" id="SSF55729">
    <property type="entry name" value="Acyl-CoA N-acyltransferases (Nat)"/>
    <property type="match status" value="1"/>
</dbReference>
<protein>
    <submittedName>
        <fullName evidence="3">N-acetyltransferase</fullName>
    </submittedName>
</protein>
<name>A0A4P6JVK9_KTERU</name>
<dbReference type="PANTHER" id="PTHR13947:SF37">
    <property type="entry name" value="LD18367P"/>
    <property type="match status" value="1"/>
</dbReference>
<keyword evidence="4" id="KW-1185">Reference proteome</keyword>
<dbReference type="InterPro" id="IPR016181">
    <property type="entry name" value="Acyl_CoA_acyltransferase"/>
</dbReference>
<reference evidence="3 4" key="1">
    <citation type="submission" date="2019-01" db="EMBL/GenBank/DDBJ databases">
        <title>Ktedonosporobacter rubrisoli SCAWS-G2.</title>
        <authorList>
            <person name="Huang Y."/>
            <person name="Yan B."/>
        </authorList>
    </citation>
    <scope>NUCLEOTIDE SEQUENCE [LARGE SCALE GENOMIC DNA]</scope>
    <source>
        <strain evidence="3 4">SCAWS-G2</strain>
    </source>
</reference>
<dbReference type="EMBL" id="CP035758">
    <property type="protein sequence ID" value="QBD79574.1"/>
    <property type="molecule type" value="Genomic_DNA"/>
</dbReference>
<keyword evidence="1 3" id="KW-0808">Transferase</keyword>
<dbReference type="CDD" id="cd04301">
    <property type="entry name" value="NAT_SF"/>
    <property type="match status" value="1"/>
</dbReference>